<reference evidence="2 3" key="2">
    <citation type="submission" date="2017-09" db="EMBL/GenBank/DDBJ databases">
        <title>Extensive intraspecific genome diversity in a model arbuscular mycorrhizal fungus.</title>
        <authorList>
            <person name="Chen E.C."/>
            <person name="Morin E."/>
            <person name="Beaudet D."/>
            <person name="Noel J."/>
            <person name="Ndikumana S."/>
            <person name="Charron P."/>
            <person name="St-Onge C."/>
            <person name="Giorgi J."/>
            <person name="Grigoriev I.V."/>
            <person name="Roux C."/>
            <person name="Martin F.M."/>
            <person name="Corradi N."/>
        </authorList>
    </citation>
    <scope>NUCLEOTIDE SEQUENCE [LARGE SCALE GENOMIC DNA]</scope>
    <source>
        <strain evidence="2 3">A5</strain>
    </source>
</reference>
<dbReference type="EMBL" id="LLXJ01000465">
    <property type="protein sequence ID" value="PKC09389.1"/>
    <property type="molecule type" value="Genomic_DNA"/>
</dbReference>
<reference evidence="2 3" key="1">
    <citation type="submission" date="2016-04" db="EMBL/GenBank/DDBJ databases">
        <title>Genome analyses suggest a sexual origin of heterokaryosis in a supposedly ancient asexual fungus.</title>
        <authorList>
            <person name="Ropars J."/>
            <person name="Sedzielewska K."/>
            <person name="Noel J."/>
            <person name="Charron P."/>
            <person name="Farinelli L."/>
            <person name="Marton T."/>
            <person name="Kruger M."/>
            <person name="Pelin A."/>
            <person name="Brachmann A."/>
            <person name="Corradi N."/>
        </authorList>
    </citation>
    <scope>NUCLEOTIDE SEQUENCE [LARGE SCALE GENOMIC DNA]</scope>
    <source>
        <strain evidence="2 3">A5</strain>
    </source>
</reference>
<accession>A0A2N0PRH5</accession>
<feature type="compositionally biased region" description="Basic residues" evidence="1">
    <location>
        <begin position="95"/>
        <end position="104"/>
    </location>
</feature>
<feature type="compositionally biased region" description="Low complexity" evidence="1">
    <location>
        <begin position="84"/>
        <end position="94"/>
    </location>
</feature>
<gene>
    <name evidence="2" type="ORF">RhiirA5_375500</name>
</gene>
<organism evidence="2 3">
    <name type="scientific">Rhizophagus irregularis</name>
    <dbReference type="NCBI Taxonomy" id="588596"/>
    <lineage>
        <taxon>Eukaryota</taxon>
        <taxon>Fungi</taxon>
        <taxon>Fungi incertae sedis</taxon>
        <taxon>Mucoromycota</taxon>
        <taxon>Glomeromycotina</taxon>
        <taxon>Glomeromycetes</taxon>
        <taxon>Glomerales</taxon>
        <taxon>Glomeraceae</taxon>
        <taxon>Rhizophagus</taxon>
    </lineage>
</organism>
<feature type="region of interest" description="Disordered" evidence="1">
    <location>
        <begin position="75"/>
        <end position="104"/>
    </location>
</feature>
<evidence type="ECO:0000256" key="1">
    <source>
        <dbReference type="SAM" id="MobiDB-lite"/>
    </source>
</evidence>
<evidence type="ECO:0000313" key="2">
    <source>
        <dbReference type="EMBL" id="PKC09389.1"/>
    </source>
</evidence>
<dbReference type="Proteomes" id="UP000232722">
    <property type="component" value="Unassembled WGS sequence"/>
</dbReference>
<proteinExistence type="predicted"/>
<protein>
    <submittedName>
        <fullName evidence="2">Uncharacterized protein</fullName>
    </submittedName>
</protein>
<dbReference type="VEuPathDB" id="FungiDB:RhiirFUN_002807"/>
<comment type="caution">
    <text evidence="2">The sequence shown here is derived from an EMBL/GenBank/DDBJ whole genome shotgun (WGS) entry which is preliminary data.</text>
</comment>
<name>A0A2N0PRH5_9GLOM</name>
<sequence>MPAQLSTILIFQNIGRKHQCFILLTKKNKPCYVPKLEEGQVLSIANSKFAIGPVDNQIDISTLIVTEEIQEREEQEESASILITPATTPATTPPSKKRVGHAKV</sequence>
<dbReference type="AlphaFoldDB" id="A0A2N0PRH5"/>
<evidence type="ECO:0000313" key="3">
    <source>
        <dbReference type="Proteomes" id="UP000232722"/>
    </source>
</evidence>